<keyword evidence="4 9" id="KW-0929">Antimicrobial</keyword>
<feature type="signal peptide" evidence="9">
    <location>
        <begin position="1"/>
        <end position="22"/>
    </location>
</feature>
<dbReference type="PANTHER" id="PTHR15001:SF10">
    <property type="entry name" value="BETA-DEFENSIN 135"/>
    <property type="match status" value="1"/>
</dbReference>
<comment type="similarity">
    <text evidence="2 9">Belongs to the beta-defensin family.</text>
</comment>
<dbReference type="InterPro" id="IPR050544">
    <property type="entry name" value="Beta-defensin"/>
</dbReference>
<dbReference type="InterPro" id="IPR025933">
    <property type="entry name" value="Beta_defensin_dom"/>
</dbReference>
<dbReference type="GeneID" id="103108351"/>
<dbReference type="OrthoDB" id="9534593at2759"/>
<sequence length="75" mass="8409">MRSLLLALAILVLLSSVPPVKSGPNAYINKFFNTCWRMKGSCRRVCSSKEIYHLLCDHTTVCCINKKELPVLVGK</sequence>
<dbReference type="GO" id="GO:0045087">
    <property type="term" value="P:innate immune response"/>
    <property type="evidence" value="ECO:0007669"/>
    <property type="project" value="InterPro"/>
</dbReference>
<reference evidence="12" key="2">
    <citation type="submission" date="2025-08" db="UniProtKB">
        <authorList>
            <consortium name="RefSeq"/>
        </authorList>
    </citation>
    <scope>IDENTIFICATION</scope>
</reference>
<evidence type="ECO:0000256" key="4">
    <source>
        <dbReference type="ARBA" id="ARBA00022529"/>
    </source>
</evidence>
<dbReference type="PANTHER" id="PTHR15001">
    <property type="entry name" value="BETA-DEFENSIN 123-RELATED"/>
    <property type="match status" value="1"/>
</dbReference>
<keyword evidence="11" id="KW-1185">Reference proteome</keyword>
<evidence type="ECO:0000313" key="12">
    <source>
        <dbReference type="RefSeq" id="XP_007517338.1"/>
    </source>
</evidence>
<evidence type="ECO:0000256" key="9">
    <source>
        <dbReference type="RuleBase" id="RU231113"/>
    </source>
</evidence>
<keyword evidence="8" id="KW-1015">Disulfide bond</keyword>
<feature type="domain" description="Beta-defensin" evidence="10">
    <location>
        <begin position="34"/>
        <end position="63"/>
    </location>
</feature>
<keyword evidence="6 9" id="KW-0211">Defensin</keyword>
<dbReference type="Pfam" id="PF13841">
    <property type="entry name" value="Defensin_beta_2"/>
    <property type="match status" value="1"/>
</dbReference>
<comment type="subcellular location">
    <subcellularLocation>
        <location evidence="1 9">Secreted</location>
    </subcellularLocation>
</comment>
<dbReference type="AlphaFoldDB" id="A0A1S2ZCN5"/>
<dbReference type="Proteomes" id="UP001652624">
    <property type="component" value="Chromosome 2"/>
</dbReference>
<evidence type="ECO:0000256" key="6">
    <source>
        <dbReference type="ARBA" id="ARBA00022940"/>
    </source>
</evidence>
<dbReference type="InParanoid" id="A0A1S2ZCN5"/>
<evidence type="ECO:0000259" key="10">
    <source>
        <dbReference type="Pfam" id="PF13841"/>
    </source>
</evidence>
<evidence type="ECO:0000256" key="2">
    <source>
        <dbReference type="ARBA" id="ARBA00007371"/>
    </source>
</evidence>
<evidence type="ECO:0000256" key="8">
    <source>
        <dbReference type="ARBA" id="ARBA00023157"/>
    </source>
</evidence>
<accession>A0A1S2ZCN5</accession>
<keyword evidence="5 9" id="KW-0732">Signal</keyword>
<dbReference type="RefSeq" id="XP_007517338.1">
    <property type="nucleotide sequence ID" value="XM_007517276.1"/>
</dbReference>
<evidence type="ECO:0000256" key="5">
    <source>
        <dbReference type="ARBA" id="ARBA00022729"/>
    </source>
</evidence>
<dbReference type="GO" id="GO:0042742">
    <property type="term" value="P:defense response to bacterium"/>
    <property type="evidence" value="ECO:0007669"/>
    <property type="project" value="UniProtKB-UniRule"/>
</dbReference>
<evidence type="ECO:0000256" key="3">
    <source>
        <dbReference type="ARBA" id="ARBA00022525"/>
    </source>
</evidence>
<organism evidence="11 12">
    <name type="scientific">Erinaceus europaeus</name>
    <name type="common">Western European hedgehog</name>
    <dbReference type="NCBI Taxonomy" id="9365"/>
    <lineage>
        <taxon>Eukaryota</taxon>
        <taxon>Metazoa</taxon>
        <taxon>Chordata</taxon>
        <taxon>Craniata</taxon>
        <taxon>Vertebrata</taxon>
        <taxon>Euteleostomi</taxon>
        <taxon>Mammalia</taxon>
        <taxon>Eutheria</taxon>
        <taxon>Laurasiatheria</taxon>
        <taxon>Eulipotyphla</taxon>
        <taxon>Erinaceidae</taxon>
        <taxon>Erinaceinae</taxon>
        <taxon>Erinaceus</taxon>
    </lineage>
</organism>
<feature type="chain" id="PRO_5010002882" description="Beta-defensin" evidence="9">
    <location>
        <begin position="23"/>
        <end position="75"/>
    </location>
</feature>
<protein>
    <recommendedName>
        <fullName evidence="9">Beta-defensin</fullName>
    </recommendedName>
</protein>
<comment type="function">
    <text evidence="9">Has antibacterial activity.</text>
</comment>
<keyword evidence="3 9" id="KW-0964">Secreted</keyword>
<evidence type="ECO:0000256" key="7">
    <source>
        <dbReference type="ARBA" id="ARBA00023022"/>
    </source>
</evidence>
<dbReference type="eggNOG" id="ENOG502TF02">
    <property type="taxonomic scope" value="Eukaryota"/>
</dbReference>
<evidence type="ECO:0000256" key="1">
    <source>
        <dbReference type="ARBA" id="ARBA00004613"/>
    </source>
</evidence>
<reference evidence="11" key="1">
    <citation type="submission" date="2025-05" db="UniProtKB">
        <authorList>
            <consortium name="RefSeq"/>
        </authorList>
    </citation>
    <scope>NUCLEOTIDE SEQUENCE [LARGE SCALE GENOMIC DNA]</scope>
</reference>
<gene>
    <name evidence="12" type="primary">DEFB135</name>
</gene>
<proteinExistence type="inferred from homology"/>
<evidence type="ECO:0000313" key="11">
    <source>
        <dbReference type="Proteomes" id="UP001652624"/>
    </source>
</evidence>
<dbReference type="GO" id="GO:0005576">
    <property type="term" value="C:extracellular region"/>
    <property type="evidence" value="ECO:0007669"/>
    <property type="project" value="UniProtKB-SubCell"/>
</dbReference>
<name>A0A1S2ZCN5_ERIEU</name>
<dbReference type="CTD" id="613209"/>
<keyword evidence="7 9" id="KW-0044">Antibiotic</keyword>